<keyword evidence="5" id="KW-1185">Reference proteome</keyword>
<keyword evidence="1" id="KW-0521">NADP</keyword>
<evidence type="ECO:0000256" key="2">
    <source>
        <dbReference type="ARBA" id="ARBA00023002"/>
    </source>
</evidence>
<reference evidence="4" key="1">
    <citation type="submission" date="2020-05" db="EMBL/GenBank/DDBJ databases">
        <title>Phylogenomic resolution of chytrid fungi.</title>
        <authorList>
            <person name="Stajich J.E."/>
            <person name="Amses K."/>
            <person name="Simmons R."/>
            <person name="Seto K."/>
            <person name="Myers J."/>
            <person name="Bonds A."/>
            <person name="Quandt C.A."/>
            <person name="Barry K."/>
            <person name="Liu P."/>
            <person name="Grigoriev I."/>
            <person name="Longcore J.E."/>
            <person name="James T.Y."/>
        </authorList>
    </citation>
    <scope>NUCLEOTIDE SEQUENCE</scope>
    <source>
        <strain evidence="4">JEL0318</strain>
    </source>
</reference>
<evidence type="ECO:0000259" key="3">
    <source>
        <dbReference type="Pfam" id="PF05368"/>
    </source>
</evidence>
<dbReference type="Proteomes" id="UP001212841">
    <property type="component" value="Unassembled WGS sequence"/>
</dbReference>
<dbReference type="PANTHER" id="PTHR47706">
    <property type="entry name" value="NMRA-LIKE FAMILY PROTEIN"/>
    <property type="match status" value="1"/>
</dbReference>
<dbReference type="InterPro" id="IPR051609">
    <property type="entry name" value="NmrA/Isoflavone_reductase-like"/>
</dbReference>
<sequence length="326" mass="35331">MAHPPTEPFHRILVLCGTGTLGSAITTALLNSNKFTQIGILSSPRTSPRKSALLNHFESLGATLHTADLLDIPSLTPIFQFYSVILSCVPSSLISHQQALIDLAISYQVQRFYPSDYGADWVSDPLLGALSPYYIPKAQIHNYILDKAGKGLISYTSMATGPFGEVVIMPINEVAMQGIDVNDGKAKVLGDGSKKVGFTTLADIGKAVVATLLNPSLSHNKVVRFTSFTASFRSIINTYAKFTGKDFKVDTVGSVELTQKMEKAIEEGDDEKEALVDVMAAIFERGQGLVVDDGLFPDVPRQTMEELILGRLEREGIPLRIGDQGL</sequence>
<organism evidence="4 5">
    <name type="scientific">Rhizophlyctis rosea</name>
    <dbReference type="NCBI Taxonomy" id="64517"/>
    <lineage>
        <taxon>Eukaryota</taxon>
        <taxon>Fungi</taxon>
        <taxon>Fungi incertae sedis</taxon>
        <taxon>Chytridiomycota</taxon>
        <taxon>Chytridiomycota incertae sedis</taxon>
        <taxon>Chytridiomycetes</taxon>
        <taxon>Rhizophlyctidales</taxon>
        <taxon>Rhizophlyctidaceae</taxon>
        <taxon>Rhizophlyctis</taxon>
    </lineage>
</organism>
<evidence type="ECO:0000256" key="1">
    <source>
        <dbReference type="ARBA" id="ARBA00022857"/>
    </source>
</evidence>
<evidence type="ECO:0000313" key="5">
    <source>
        <dbReference type="Proteomes" id="UP001212841"/>
    </source>
</evidence>
<evidence type="ECO:0000313" key="4">
    <source>
        <dbReference type="EMBL" id="KAJ3051250.1"/>
    </source>
</evidence>
<dbReference type="GO" id="GO:0016491">
    <property type="term" value="F:oxidoreductase activity"/>
    <property type="evidence" value="ECO:0007669"/>
    <property type="project" value="UniProtKB-KW"/>
</dbReference>
<dbReference type="EMBL" id="JADGJD010000418">
    <property type="protein sequence ID" value="KAJ3051250.1"/>
    <property type="molecule type" value="Genomic_DNA"/>
</dbReference>
<dbReference type="InterPro" id="IPR036291">
    <property type="entry name" value="NAD(P)-bd_dom_sf"/>
</dbReference>
<dbReference type="AlphaFoldDB" id="A0AAD5SB90"/>
<dbReference type="InterPro" id="IPR008030">
    <property type="entry name" value="NmrA-like"/>
</dbReference>
<feature type="domain" description="NmrA-like" evidence="3">
    <location>
        <begin position="11"/>
        <end position="261"/>
    </location>
</feature>
<accession>A0AAD5SB90</accession>
<keyword evidence="2" id="KW-0560">Oxidoreductase</keyword>
<proteinExistence type="predicted"/>
<dbReference type="SUPFAM" id="SSF51735">
    <property type="entry name" value="NAD(P)-binding Rossmann-fold domains"/>
    <property type="match status" value="1"/>
</dbReference>
<protein>
    <recommendedName>
        <fullName evidence="3">NmrA-like domain-containing protein</fullName>
    </recommendedName>
</protein>
<dbReference type="PANTHER" id="PTHR47706:SF11">
    <property type="entry name" value="ISOFLAVONE REDUCTASE FAMILY PROTEIN (AFU_ORTHOLOGUE AFUA_1G12510)"/>
    <property type="match status" value="1"/>
</dbReference>
<dbReference type="Gene3D" id="3.40.50.720">
    <property type="entry name" value="NAD(P)-binding Rossmann-like Domain"/>
    <property type="match status" value="1"/>
</dbReference>
<gene>
    <name evidence="4" type="ORF">HK097_007768</name>
</gene>
<name>A0AAD5SB90_9FUNG</name>
<dbReference type="Gene3D" id="3.90.25.10">
    <property type="entry name" value="UDP-galactose 4-epimerase, domain 1"/>
    <property type="match status" value="1"/>
</dbReference>
<dbReference type="Pfam" id="PF05368">
    <property type="entry name" value="NmrA"/>
    <property type="match status" value="1"/>
</dbReference>
<comment type="caution">
    <text evidence="4">The sequence shown here is derived from an EMBL/GenBank/DDBJ whole genome shotgun (WGS) entry which is preliminary data.</text>
</comment>